<sequence>MSYKAYNQKVEEELLPNYVASEYYPVRIGEILRDRYQIIGKVGFGTTSTVWLARDLSGCQHVALKIYIHSESKRGRLDNELKIYKRIEKVSEAHPRCDSIRPLLDSFDVDGPNGRHQCLVHPPLWYSVRQLRYRNDVRRLPVPIVAGTLMCIFQALDFLHNAYHVVHTDIKEDNVILGADEAVFEEFEQTQLEQPTPRKELDGAIVYRSRKFGFTENPCGPVLCDLGSAVPLDDGVEHREDIQPDVYRAPEVILDIPWTYSADIWNVGCMVWNMFEGETLFDGTDPEHKEYRSRTHLAEMIALLGPPPPSLLARANYRSKFFSDTGEWCAGIPIPESRPLELRETTFLEDDEDIREVTMVGDKEDRECFLRFMRKMLQWEPEKRSTASELLDDEWILKHTSS</sequence>
<evidence type="ECO:0000256" key="1">
    <source>
        <dbReference type="ARBA" id="ARBA00022527"/>
    </source>
</evidence>
<dbReference type="GO" id="GO:0004674">
    <property type="term" value="F:protein serine/threonine kinase activity"/>
    <property type="evidence" value="ECO:0007669"/>
    <property type="project" value="UniProtKB-KW"/>
</dbReference>
<dbReference type="InterPro" id="IPR017441">
    <property type="entry name" value="Protein_kinase_ATP_BS"/>
</dbReference>
<keyword evidence="4 9" id="KW-0418">Kinase</keyword>
<feature type="domain" description="Protein kinase" evidence="8">
    <location>
        <begin position="36"/>
        <end position="396"/>
    </location>
</feature>
<evidence type="ECO:0000313" key="9">
    <source>
        <dbReference type="EMBL" id="KAB2573880.1"/>
    </source>
</evidence>
<feature type="binding site" evidence="6">
    <location>
        <position position="65"/>
    </location>
    <ligand>
        <name>ATP</name>
        <dbReference type="ChEBI" id="CHEBI:30616"/>
    </ligand>
</feature>
<evidence type="ECO:0000256" key="2">
    <source>
        <dbReference type="ARBA" id="ARBA00022679"/>
    </source>
</evidence>
<comment type="caution">
    <text evidence="9">The sequence shown here is derived from an EMBL/GenBank/DDBJ whole genome shotgun (WGS) entry which is preliminary data.</text>
</comment>
<dbReference type="OrthoDB" id="5979581at2759"/>
<evidence type="ECO:0000256" key="6">
    <source>
        <dbReference type="PROSITE-ProRule" id="PRU10141"/>
    </source>
</evidence>
<dbReference type="GO" id="GO:0005634">
    <property type="term" value="C:nucleus"/>
    <property type="evidence" value="ECO:0007669"/>
    <property type="project" value="TreeGrafter"/>
</dbReference>
<dbReference type="InterPro" id="IPR000719">
    <property type="entry name" value="Prot_kinase_dom"/>
</dbReference>
<dbReference type="GO" id="GO:0043484">
    <property type="term" value="P:regulation of RNA splicing"/>
    <property type="evidence" value="ECO:0007669"/>
    <property type="project" value="TreeGrafter"/>
</dbReference>
<dbReference type="EMBL" id="VCHE01000051">
    <property type="protein sequence ID" value="KAB2573880.1"/>
    <property type="molecule type" value="Genomic_DNA"/>
</dbReference>
<dbReference type="PROSITE" id="PS50011">
    <property type="entry name" value="PROTEIN_KINASE_DOM"/>
    <property type="match status" value="1"/>
</dbReference>
<accession>A0A5N5D931</accession>
<dbReference type="PROSITE" id="PS00107">
    <property type="entry name" value="PROTEIN_KINASE_ATP"/>
    <property type="match status" value="1"/>
</dbReference>
<evidence type="ECO:0000256" key="5">
    <source>
        <dbReference type="ARBA" id="ARBA00022840"/>
    </source>
</evidence>
<dbReference type="SMART" id="SM00220">
    <property type="entry name" value="S_TKc"/>
    <property type="match status" value="1"/>
</dbReference>
<proteinExistence type="inferred from homology"/>
<dbReference type="Proteomes" id="UP000325902">
    <property type="component" value="Unassembled WGS sequence"/>
</dbReference>
<evidence type="ECO:0000256" key="4">
    <source>
        <dbReference type="ARBA" id="ARBA00022777"/>
    </source>
</evidence>
<evidence type="ECO:0000256" key="3">
    <source>
        <dbReference type="ARBA" id="ARBA00022741"/>
    </source>
</evidence>
<evidence type="ECO:0000259" key="8">
    <source>
        <dbReference type="PROSITE" id="PS50011"/>
    </source>
</evidence>
<dbReference type="InterPro" id="IPR011009">
    <property type="entry name" value="Kinase-like_dom_sf"/>
</dbReference>
<reference evidence="9 10" key="1">
    <citation type="journal article" date="2019" name="Sci. Rep.">
        <title>A multi-omics analysis of the grapevine pathogen Lasiodiplodia theobromae reveals that temperature affects the expression of virulence- and pathogenicity-related genes.</title>
        <authorList>
            <person name="Felix C."/>
            <person name="Meneses R."/>
            <person name="Goncalves M.F.M."/>
            <person name="Tilleman L."/>
            <person name="Duarte A.S."/>
            <person name="Jorrin-Novo J.V."/>
            <person name="Van de Peer Y."/>
            <person name="Deforce D."/>
            <person name="Van Nieuwerburgh F."/>
            <person name="Esteves A.C."/>
            <person name="Alves A."/>
        </authorList>
    </citation>
    <scope>NUCLEOTIDE SEQUENCE [LARGE SCALE GENOMIC DNA]</scope>
    <source>
        <strain evidence="9 10">LA-SOL3</strain>
    </source>
</reference>
<evidence type="ECO:0000256" key="7">
    <source>
        <dbReference type="RuleBase" id="RU000304"/>
    </source>
</evidence>
<dbReference type="SUPFAM" id="SSF56112">
    <property type="entry name" value="Protein kinase-like (PK-like)"/>
    <property type="match status" value="1"/>
</dbReference>
<keyword evidence="1 7" id="KW-0723">Serine/threonine-protein kinase</keyword>
<dbReference type="GO" id="GO:0005524">
    <property type="term" value="F:ATP binding"/>
    <property type="evidence" value="ECO:0007669"/>
    <property type="project" value="UniProtKB-UniRule"/>
</dbReference>
<dbReference type="Gene3D" id="3.30.200.20">
    <property type="entry name" value="Phosphorylase Kinase, domain 1"/>
    <property type="match status" value="1"/>
</dbReference>
<dbReference type="PANTHER" id="PTHR45646:SF11">
    <property type="entry name" value="SERINE_THREONINE-PROTEIN KINASE DOA"/>
    <property type="match status" value="1"/>
</dbReference>
<dbReference type="InterPro" id="IPR051175">
    <property type="entry name" value="CLK_kinases"/>
</dbReference>
<organism evidence="9 10">
    <name type="scientific">Lasiodiplodia theobromae</name>
    <dbReference type="NCBI Taxonomy" id="45133"/>
    <lineage>
        <taxon>Eukaryota</taxon>
        <taxon>Fungi</taxon>
        <taxon>Dikarya</taxon>
        <taxon>Ascomycota</taxon>
        <taxon>Pezizomycotina</taxon>
        <taxon>Dothideomycetes</taxon>
        <taxon>Dothideomycetes incertae sedis</taxon>
        <taxon>Botryosphaeriales</taxon>
        <taxon>Botryosphaeriaceae</taxon>
        <taxon>Lasiodiplodia</taxon>
    </lineage>
</organism>
<keyword evidence="5 6" id="KW-0067">ATP-binding</keyword>
<dbReference type="Pfam" id="PF00069">
    <property type="entry name" value="Pkinase"/>
    <property type="match status" value="1"/>
</dbReference>
<dbReference type="PROSITE" id="PS00108">
    <property type="entry name" value="PROTEIN_KINASE_ST"/>
    <property type="match status" value="1"/>
</dbReference>
<name>A0A5N5D931_9PEZI</name>
<keyword evidence="2" id="KW-0808">Transferase</keyword>
<dbReference type="PANTHER" id="PTHR45646">
    <property type="entry name" value="SERINE/THREONINE-PROTEIN KINASE DOA-RELATED"/>
    <property type="match status" value="1"/>
</dbReference>
<evidence type="ECO:0000313" key="10">
    <source>
        <dbReference type="Proteomes" id="UP000325902"/>
    </source>
</evidence>
<dbReference type="Gene3D" id="1.10.510.10">
    <property type="entry name" value="Transferase(Phosphotransferase) domain 1"/>
    <property type="match status" value="1"/>
</dbReference>
<dbReference type="AlphaFoldDB" id="A0A5N5D931"/>
<gene>
    <name evidence="9" type="primary">SRPK2</name>
    <name evidence="9" type="ORF">DBV05_g7457</name>
</gene>
<protein>
    <submittedName>
        <fullName evidence="9">SRSF protein kinase 2</fullName>
    </submittedName>
</protein>
<dbReference type="InterPro" id="IPR008271">
    <property type="entry name" value="Ser/Thr_kinase_AS"/>
</dbReference>
<comment type="similarity">
    <text evidence="7">Belongs to the protein kinase superfamily.</text>
</comment>
<keyword evidence="10" id="KW-1185">Reference proteome</keyword>
<keyword evidence="3 6" id="KW-0547">Nucleotide-binding</keyword>